<gene>
    <name evidence="2" type="ORF">NX778_19195</name>
</gene>
<dbReference type="EMBL" id="JANUGU010000007">
    <property type="protein sequence ID" value="MCS0660203.1"/>
    <property type="molecule type" value="Genomic_DNA"/>
</dbReference>
<dbReference type="Proteomes" id="UP001204621">
    <property type="component" value="Unassembled WGS sequence"/>
</dbReference>
<organism evidence="2 3">
    <name type="scientific">Massilia terrae</name>
    <dbReference type="NCBI Taxonomy" id="1811224"/>
    <lineage>
        <taxon>Bacteria</taxon>
        <taxon>Pseudomonadati</taxon>
        <taxon>Pseudomonadota</taxon>
        <taxon>Betaproteobacteria</taxon>
        <taxon>Burkholderiales</taxon>
        <taxon>Oxalobacteraceae</taxon>
        <taxon>Telluria group</taxon>
        <taxon>Massilia</taxon>
    </lineage>
</organism>
<evidence type="ECO:0008006" key="4">
    <source>
        <dbReference type="Google" id="ProtNLM"/>
    </source>
</evidence>
<accession>A0ABT2D4E4</accession>
<dbReference type="PROSITE" id="PS51257">
    <property type="entry name" value="PROKAR_LIPOPROTEIN"/>
    <property type="match status" value="1"/>
</dbReference>
<keyword evidence="3" id="KW-1185">Reference proteome</keyword>
<feature type="signal peptide" evidence="1">
    <location>
        <begin position="1"/>
        <end position="24"/>
    </location>
</feature>
<dbReference type="RefSeq" id="WP_258813391.1">
    <property type="nucleotide sequence ID" value="NZ_JANUGU010000007.1"/>
</dbReference>
<evidence type="ECO:0000313" key="3">
    <source>
        <dbReference type="Proteomes" id="UP001204621"/>
    </source>
</evidence>
<feature type="chain" id="PRO_5047293696" description="Lipoprotein" evidence="1">
    <location>
        <begin position="25"/>
        <end position="285"/>
    </location>
</feature>
<name>A0ABT2D4E4_9BURK</name>
<sequence>MKLLRPAACALLCLSLLLGGCATNGGMVSMEEVRDFANASAKLGGYAELSQRYRDTYDREEPYLSPAADRLARDNDAKRQAVYQEFVSIQKAVVLYMQTLSLLAGDGRYDLSASVDDLGLGLQANAEAGVGQKHIAAYTGLTRLLTRVIASGYQNRSVETMVRDGDADVQTLLEAMISITRLYYKTNENEKKTVLGIFDVELPFSNRNTDRMLVTLAKVHYMNKSEEYKLIDKRYDMALQGLTKVALGHQKLRENLNKLSREEVRSMIASYGRDLRKIRDKLSGG</sequence>
<evidence type="ECO:0000256" key="1">
    <source>
        <dbReference type="SAM" id="SignalP"/>
    </source>
</evidence>
<keyword evidence="1" id="KW-0732">Signal</keyword>
<comment type="caution">
    <text evidence="2">The sequence shown here is derived from an EMBL/GenBank/DDBJ whole genome shotgun (WGS) entry which is preliminary data.</text>
</comment>
<proteinExistence type="predicted"/>
<evidence type="ECO:0000313" key="2">
    <source>
        <dbReference type="EMBL" id="MCS0660203.1"/>
    </source>
</evidence>
<protein>
    <recommendedName>
        <fullName evidence="4">Lipoprotein</fullName>
    </recommendedName>
</protein>
<reference evidence="2 3" key="1">
    <citation type="submission" date="2022-08" db="EMBL/GenBank/DDBJ databases">
        <title>Reclassification of Massilia species as members of the genera Telluria, Duganella, Pseudoduganella, Mokoshia gen. nov. and Zemynaea gen. nov. using orthogonal and non-orthogonal genome-based approaches.</title>
        <authorList>
            <person name="Bowman J.P."/>
        </authorList>
    </citation>
    <scope>NUCLEOTIDE SEQUENCE [LARGE SCALE GENOMIC DNA]</scope>
    <source>
        <strain evidence="2 3">JCM 31606</strain>
    </source>
</reference>